<keyword evidence="8" id="KW-1133">Transmembrane helix</keyword>
<dbReference type="SUPFAM" id="SSF52743">
    <property type="entry name" value="Subtilisin-like"/>
    <property type="match status" value="1"/>
</dbReference>
<dbReference type="EMBL" id="PYBV01000004">
    <property type="protein sequence ID" value="PYC75752.1"/>
    <property type="molecule type" value="Genomic_DNA"/>
</dbReference>
<dbReference type="InterPro" id="IPR023828">
    <property type="entry name" value="Peptidase_S8_Ser-AS"/>
</dbReference>
<dbReference type="PROSITE" id="PS00136">
    <property type="entry name" value="SUBTILASE_ASP"/>
    <property type="match status" value="1"/>
</dbReference>
<comment type="similarity">
    <text evidence="1 6 7">Belongs to the peptidase S8 family.</text>
</comment>
<evidence type="ECO:0000259" key="9">
    <source>
        <dbReference type="Pfam" id="PF00082"/>
    </source>
</evidence>
<feature type="active site" description="Charge relay system" evidence="5 6">
    <location>
        <position position="375"/>
    </location>
</feature>
<dbReference type="InterPro" id="IPR023827">
    <property type="entry name" value="Peptidase_S8_Asp-AS"/>
</dbReference>
<protein>
    <submittedName>
        <fullName evidence="10">Peptidase S8</fullName>
    </submittedName>
</protein>
<proteinExistence type="inferred from homology"/>
<evidence type="ECO:0000256" key="2">
    <source>
        <dbReference type="ARBA" id="ARBA00022670"/>
    </source>
</evidence>
<name>A0A318NPK8_9ACTN</name>
<dbReference type="InterPro" id="IPR000209">
    <property type="entry name" value="Peptidase_S8/S53_dom"/>
</dbReference>
<keyword evidence="2 6" id="KW-0645">Protease</keyword>
<dbReference type="PROSITE" id="PS00138">
    <property type="entry name" value="SUBTILASE_SER"/>
    <property type="match status" value="1"/>
</dbReference>
<dbReference type="Gene3D" id="3.40.50.200">
    <property type="entry name" value="Peptidase S8/S53 domain"/>
    <property type="match status" value="1"/>
</dbReference>
<evidence type="ECO:0000256" key="6">
    <source>
        <dbReference type="PROSITE-ProRule" id="PRU01240"/>
    </source>
</evidence>
<evidence type="ECO:0000313" key="10">
    <source>
        <dbReference type="EMBL" id="PYC75752.1"/>
    </source>
</evidence>
<gene>
    <name evidence="10" type="ORF">C7C45_02975</name>
</gene>
<evidence type="ECO:0000256" key="3">
    <source>
        <dbReference type="ARBA" id="ARBA00022801"/>
    </source>
</evidence>
<organism evidence="10 11">
    <name type="scientific">Micromonospora arborensis</name>
    <dbReference type="NCBI Taxonomy" id="2116518"/>
    <lineage>
        <taxon>Bacteria</taxon>
        <taxon>Bacillati</taxon>
        <taxon>Actinomycetota</taxon>
        <taxon>Actinomycetes</taxon>
        <taxon>Micromonosporales</taxon>
        <taxon>Micromonosporaceae</taxon>
        <taxon>Micromonospora</taxon>
    </lineage>
</organism>
<evidence type="ECO:0000256" key="1">
    <source>
        <dbReference type="ARBA" id="ARBA00011073"/>
    </source>
</evidence>
<comment type="caution">
    <text evidence="10">The sequence shown here is derived from an EMBL/GenBank/DDBJ whole genome shotgun (WGS) entry which is preliminary data.</text>
</comment>
<dbReference type="GO" id="GO:0004252">
    <property type="term" value="F:serine-type endopeptidase activity"/>
    <property type="evidence" value="ECO:0007669"/>
    <property type="project" value="UniProtKB-UniRule"/>
</dbReference>
<dbReference type="Pfam" id="PF00082">
    <property type="entry name" value="Peptidase_S8"/>
    <property type="match status" value="1"/>
</dbReference>
<evidence type="ECO:0000256" key="8">
    <source>
        <dbReference type="SAM" id="Phobius"/>
    </source>
</evidence>
<evidence type="ECO:0000256" key="7">
    <source>
        <dbReference type="RuleBase" id="RU003355"/>
    </source>
</evidence>
<dbReference type="Proteomes" id="UP000248333">
    <property type="component" value="Unassembled WGS sequence"/>
</dbReference>
<keyword evidence="3 6" id="KW-0378">Hydrolase</keyword>
<dbReference type="InterPro" id="IPR036852">
    <property type="entry name" value="Peptidase_S8/S53_dom_sf"/>
</dbReference>
<keyword evidence="11" id="KW-1185">Reference proteome</keyword>
<dbReference type="PRINTS" id="PR00723">
    <property type="entry name" value="SUBTILISIN"/>
</dbReference>
<reference evidence="10 11" key="1">
    <citation type="submission" date="2018-03" db="EMBL/GenBank/DDBJ databases">
        <title>Bioinformatic expansion and discovery of thiopeptide antibiotics.</title>
        <authorList>
            <person name="Schwalen C.J."/>
            <person name="Hudson G.A."/>
            <person name="Mitchell D.A."/>
        </authorList>
    </citation>
    <scope>NUCLEOTIDE SEQUENCE [LARGE SCALE GENOMIC DNA]</scope>
    <source>
        <strain evidence="10 11">NRRL 8041</strain>
    </source>
</reference>
<feature type="active site" description="Charge relay system" evidence="5 6">
    <location>
        <position position="587"/>
    </location>
</feature>
<dbReference type="GO" id="GO:0006508">
    <property type="term" value="P:proteolysis"/>
    <property type="evidence" value="ECO:0007669"/>
    <property type="project" value="UniProtKB-KW"/>
</dbReference>
<evidence type="ECO:0000313" key="11">
    <source>
        <dbReference type="Proteomes" id="UP000248333"/>
    </source>
</evidence>
<evidence type="ECO:0000256" key="4">
    <source>
        <dbReference type="ARBA" id="ARBA00022825"/>
    </source>
</evidence>
<keyword evidence="8" id="KW-0472">Membrane</keyword>
<keyword evidence="8" id="KW-0812">Transmembrane</keyword>
<feature type="domain" description="Peptidase S8/S53" evidence="9">
    <location>
        <begin position="367"/>
        <end position="631"/>
    </location>
</feature>
<dbReference type="InterPro" id="IPR050131">
    <property type="entry name" value="Peptidase_S8_subtilisin-like"/>
</dbReference>
<dbReference type="PROSITE" id="PS51892">
    <property type="entry name" value="SUBTILASE"/>
    <property type="match status" value="1"/>
</dbReference>
<evidence type="ECO:0000256" key="5">
    <source>
        <dbReference type="PIRSR" id="PIRSR615500-1"/>
    </source>
</evidence>
<feature type="active site" description="Charge relay system" evidence="5 6">
    <location>
        <position position="408"/>
    </location>
</feature>
<dbReference type="PANTHER" id="PTHR43806:SF11">
    <property type="entry name" value="CEREVISIN-RELATED"/>
    <property type="match status" value="1"/>
</dbReference>
<dbReference type="PANTHER" id="PTHR43806">
    <property type="entry name" value="PEPTIDASE S8"/>
    <property type="match status" value="1"/>
</dbReference>
<accession>A0A318NPK8</accession>
<dbReference type="InterPro" id="IPR015500">
    <property type="entry name" value="Peptidase_S8_subtilisin-rel"/>
</dbReference>
<feature type="transmembrane region" description="Helical" evidence="8">
    <location>
        <begin position="149"/>
        <end position="170"/>
    </location>
</feature>
<keyword evidence="4 6" id="KW-0720">Serine protease</keyword>
<dbReference type="AlphaFoldDB" id="A0A318NPK8"/>
<sequence length="1261" mass="132353">MERAGTEVKVPYCAARTDHHGHRMVVAGDLHGRLRDRLLYASRAFGHRVGVHGWRSSRSDASERIRIANHHRGRRRLVSARDRAVAVPVIAARQPSMSPGRGRSVTDQAKPLSTADAPYAAFVEVAWQRHIRLALVTELRSRMRFRRGVGGGMAAAMLVAGTALAAASAASASAPPASVQSSAAHGPVRTVTLVTGDQVTMSPDGASVSAKAGPGRKGVTFTITQGDGRVRVVPSDAVSLLAAGRLDPRLFDVTGLLESGYDRPDHLPLIVTGGKGATATTTRHSIAGVGGLSELRDLPAVRGVAVRQSRGASVTSWRALTGGSPAPRSLRSGVGKVWLDGLRRPTLDVSVPQIGAPAAWQAGYTGMGSTVAVLDTGVDDTHPDLAGQVVGRQNFTEDLEPGSDLSGHGTHVAATIAGTGTASDGKFKGVAPGAKLLDGKVCTVDVCADSWIVAGMTWAAAEQHARVVNLSLGGMDDPEAVDPVEEAVQTLSDQYGTLFVIAAGNTDGGIVEGEISSPGTAPAALTVGAVDDTDALAGLSRRGPGPQDALKPDITAPGVGITAARGKDATRVPGNQGEQHTTLSGTSMATPHVAGAAAILAQRHAGWSGQQLKAALMATAQPTAGTAVYGQGAGRVDVARAVGQAVTTSPASISFGLQGWPHNDDPVLTREVTYHNFGSVDVTLDQRLNTFGADGNPSPDGMFTVSAATVMVPAGGEATVFVKADTRTAGPDGYAGGWLTATAGDIVVRTPFAVHKETESYDVTLKHMNRAGSSPDVSHTRLWRNDRDNLPYDTGYLFGAEGDSVTLRVPKDVYTLVSSSNTSGSGPKGSGGEDVLLAQPVLEVDRPRTVVLDGRLSQPISITVPEPTAKVASAGMRAVAKRGAYTAATTILGTTFEGLYTARIGPDVRNEDFTVSFGGQWAKPKPDGTFDDSPYAYLLNFAEQGQMMTGYNRQVADRDLARVQVHFARANPNASTGIRRVQGGTAFPAAMQFQLPFTRTEYYNNSPDGWLGMFSEASDDGVLTSVTANSYATYKPGRTYREVWNKGVFGPASPPRFFFEGATRTGDTISVDIPLYSDGAGREGDSLTESFTATLSRNGTKIAETDQPRFQSFNVSAADASYRLELRANRDPQLELSTTTQVAWEFRSSHVDSTTPAPLPLWTVRFSPRLDSHNTAPADRTVAVPVIATPQAGSRAGQLTNLTVEVSYDDGATWKAAPVESGQAQVSHPHGRGFVSLRAKAIDDAGNTVEQSIIRAYRFGS</sequence>